<keyword evidence="3" id="KW-0614">Plasmid</keyword>
<keyword evidence="2" id="KW-0732">Signal</keyword>
<dbReference type="KEGG" id="rsq:Rsph17025_3431"/>
<evidence type="ECO:0000256" key="1">
    <source>
        <dbReference type="SAM" id="MobiDB-lite"/>
    </source>
</evidence>
<feature type="region of interest" description="Disordered" evidence="1">
    <location>
        <begin position="235"/>
        <end position="292"/>
    </location>
</feature>
<gene>
    <name evidence="3" type="ordered locus">Rsph17025_3431</name>
</gene>
<dbReference type="EMBL" id="CP000662">
    <property type="protein sequence ID" value="ABP72308.1"/>
    <property type="molecule type" value="Genomic_DNA"/>
</dbReference>
<sequence length="310" mass="32922">MRSLAAGLVTLLLAAMAAQAEDRPFDPARLSRAEIRFLQTALSFADIYDGMLDGEWGGMSRRALEQALGCAPPCRLTGSEVESFLSDAGERLAASGWQVTYLPALGGSLLVPGGSATGRAIGPGFTPTHASPEVAIYAARGPVEVAEAIGADIRRNARPDRNSYFPAPRPRLRVWSAYAPFHALFGDGDFRLGVFYLRSDFRDGAWSSVLVAAPAERINVLRTVANSISAGRGEPLLYPEPPTLAPAPDPAFRASDGPDDPRLMDAEQGNTDDYTRVVPSDVQDPEPASAGAPLLAEVERILTPLALPSP</sequence>
<name>A4WY44_CERS5</name>
<accession>A4WY44</accession>
<geneLocation type="plasmid" evidence="3">
    <name>pRSPA01</name>
</geneLocation>
<feature type="signal peptide" evidence="2">
    <location>
        <begin position="1"/>
        <end position="20"/>
    </location>
</feature>
<dbReference type="BioCyc" id="RSPH349102:G1G8M-3536-MONOMER"/>
<organism evidence="3">
    <name type="scientific">Cereibacter sphaeroides (strain ATCC 17025 / ATH 2.4.3)</name>
    <name type="common">Rhodobacter sphaeroides</name>
    <dbReference type="NCBI Taxonomy" id="349102"/>
    <lineage>
        <taxon>Bacteria</taxon>
        <taxon>Pseudomonadati</taxon>
        <taxon>Pseudomonadota</taxon>
        <taxon>Alphaproteobacteria</taxon>
        <taxon>Rhodobacterales</taxon>
        <taxon>Paracoccaceae</taxon>
        <taxon>Cereibacter</taxon>
    </lineage>
</organism>
<dbReference type="HOGENOM" id="CLU_896814_0_0_5"/>
<dbReference type="AlphaFoldDB" id="A4WY44"/>
<evidence type="ECO:0000313" key="3">
    <source>
        <dbReference type="EMBL" id="ABP72308.1"/>
    </source>
</evidence>
<feature type="chain" id="PRO_5002676445" evidence="2">
    <location>
        <begin position="21"/>
        <end position="310"/>
    </location>
</feature>
<evidence type="ECO:0000256" key="2">
    <source>
        <dbReference type="SAM" id="SignalP"/>
    </source>
</evidence>
<protein>
    <submittedName>
        <fullName evidence="3">Uncharacterized protein</fullName>
    </submittedName>
</protein>
<proteinExistence type="predicted"/>
<reference evidence="3" key="1">
    <citation type="submission" date="2007-04" db="EMBL/GenBank/DDBJ databases">
        <title>Complete sequence of plasmid pRSPA01 of Rhodobacter sphaeroides ATCC 17025.</title>
        <authorList>
            <consortium name="US DOE Joint Genome Institute"/>
            <person name="Copeland A."/>
            <person name="Lucas S."/>
            <person name="Lapidus A."/>
            <person name="Barry K."/>
            <person name="Detter J.C."/>
            <person name="Glavina del Rio T."/>
            <person name="Hammon N."/>
            <person name="Israni S."/>
            <person name="Dalin E."/>
            <person name="Tice H."/>
            <person name="Pitluck S."/>
            <person name="Chertkov O."/>
            <person name="Brettin T."/>
            <person name="Bruce D."/>
            <person name="Han C."/>
            <person name="Schmutz J."/>
            <person name="Larimer F."/>
            <person name="Land M."/>
            <person name="Hauser L."/>
            <person name="Kyrpides N."/>
            <person name="Kim E."/>
            <person name="Richardson P."/>
            <person name="Mackenzie C."/>
            <person name="Choudhary M."/>
            <person name="Donohue T.J."/>
            <person name="Kaplan S."/>
        </authorList>
    </citation>
    <scope>NUCLEOTIDE SEQUENCE [LARGE SCALE GENOMIC DNA]</scope>
    <source>
        <strain evidence="3">ATCC 17025</strain>
        <plasmid evidence="3">pRSPA01</plasmid>
    </source>
</reference>
<feature type="compositionally biased region" description="Pro residues" evidence="1">
    <location>
        <begin position="238"/>
        <end position="249"/>
    </location>
</feature>